<evidence type="ECO:0000313" key="3">
    <source>
        <dbReference type="Proteomes" id="UP000075578"/>
    </source>
</evidence>
<feature type="domain" description="ACT" evidence="1">
    <location>
        <begin position="70"/>
        <end position="137"/>
    </location>
</feature>
<dbReference type="InterPro" id="IPR045739">
    <property type="entry name" value="ACT_dom_pair"/>
</dbReference>
<gene>
    <name evidence="2" type="ORF">AMQ74_00221</name>
</gene>
<organism evidence="2 3">
    <name type="scientific">Candidatus Methanofastidiosum methylothiophilum</name>
    <dbReference type="NCBI Taxonomy" id="1705564"/>
    <lineage>
        <taxon>Archaea</taxon>
        <taxon>Methanobacteriati</taxon>
        <taxon>Methanobacteriota</taxon>
        <taxon>Stenosarchaea group</taxon>
        <taxon>Candidatus Methanofastidiosia</taxon>
        <taxon>Candidatus Methanofastidiosales</taxon>
        <taxon>Candidatus Methanofastidiosaceae</taxon>
        <taxon>Candidatus Methanofastidiosum</taxon>
    </lineage>
</organism>
<evidence type="ECO:0000313" key="2">
    <source>
        <dbReference type="EMBL" id="KYC53987.1"/>
    </source>
</evidence>
<comment type="caution">
    <text evidence="2">The sequence shown here is derived from an EMBL/GenBank/DDBJ whole genome shotgun (WGS) entry which is preliminary data.</text>
</comment>
<dbReference type="PANTHER" id="PTHR40099">
    <property type="entry name" value="ACETOLACTATE SYNTHASE, SMALL SUBUNIT"/>
    <property type="match status" value="1"/>
</dbReference>
<dbReference type="SUPFAM" id="SSF55021">
    <property type="entry name" value="ACT-like"/>
    <property type="match status" value="2"/>
</dbReference>
<accession>A0A150J9S4</accession>
<dbReference type="InterPro" id="IPR002912">
    <property type="entry name" value="ACT_dom"/>
</dbReference>
<dbReference type="Pfam" id="PF19571">
    <property type="entry name" value="ACT_8"/>
    <property type="match status" value="1"/>
</dbReference>
<reference evidence="2 3" key="1">
    <citation type="journal article" date="2016" name="ISME J.">
        <title>Chasing the elusive Euryarchaeota class WSA2: genomes reveal a uniquely fastidious methyl-reducing methanogen.</title>
        <authorList>
            <person name="Nobu M.K."/>
            <person name="Narihiro T."/>
            <person name="Kuroda K."/>
            <person name="Mei R."/>
            <person name="Liu W.T."/>
        </authorList>
    </citation>
    <scope>NUCLEOTIDE SEQUENCE [LARGE SCALE GENOMIC DNA]</scope>
    <source>
        <strain evidence="2">U1lsi0528_Bin089</strain>
    </source>
</reference>
<dbReference type="EMBL" id="LNGD01000007">
    <property type="protein sequence ID" value="KYC53987.1"/>
    <property type="molecule type" value="Genomic_DNA"/>
</dbReference>
<name>A0A150J9S4_9EURY</name>
<dbReference type="Proteomes" id="UP000075578">
    <property type="component" value="Unassembled WGS sequence"/>
</dbReference>
<dbReference type="Gene3D" id="3.30.2130.10">
    <property type="entry name" value="VC0802-like"/>
    <property type="match status" value="1"/>
</dbReference>
<protein>
    <recommendedName>
        <fullName evidence="1">ACT domain-containing protein</fullName>
    </recommendedName>
</protein>
<dbReference type="PROSITE" id="PS51671">
    <property type="entry name" value="ACT"/>
    <property type="match status" value="1"/>
</dbReference>
<dbReference type="CDD" id="cd04882">
    <property type="entry name" value="ACT_Bt0572_2"/>
    <property type="match status" value="1"/>
</dbReference>
<dbReference type="PANTHER" id="PTHR40099:SF1">
    <property type="entry name" value="ACETOLACTATE SYNTHASE, SMALL SUBUNIT"/>
    <property type="match status" value="1"/>
</dbReference>
<sequence>MVEQISVFLDNRPGRLAELCNLMGNNGIDIRALQLVEAGEFGLVRMITDNNSKAIDLLKNSKMSFRKGEVLGVLMEDKPGTMGLIASLLGNASINIEYAYAFVSKIEKKAILILKVSDIKKSIDVLKSNKIDILEKI</sequence>
<dbReference type="InterPro" id="IPR045865">
    <property type="entry name" value="ACT-like_dom_sf"/>
</dbReference>
<dbReference type="AlphaFoldDB" id="A0A150J9S4"/>
<evidence type="ECO:0000259" key="1">
    <source>
        <dbReference type="PROSITE" id="PS51671"/>
    </source>
</evidence>
<proteinExistence type="predicted"/>